<dbReference type="InterPro" id="IPR019931">
    <property type="entry name" value="LPXTG_anchor"/>
</dbReference>
<feature type="chain" id="PRO_5047057163" evidence="7">
    <location>
        <begin position="28"/>
        <end position="125"/>
    </location>
</feature>
<keyword evidence="6" id="KW-1133">Transmembrane helix</keyword>
<evidence type="ECO:0000259" key="8">
    <source>
        <dbReference type="Pfam" id="PF00746"/>
    </source>
</evidence>
<organism evidence="9 10">
    <name type="scientific">Enterococcus larvae</name>
    <dbReference type="NCBI Taxonomy" id="2794352"/>
    <lineage>
        <taxon>Bacteria</taxon>
        <taxon>Bacillati</taxon>
        <taxon>Bacillota</taxon>
        <taxon>Bacilli</taxon>
        <taxon>Lactobacillales</taxon>
        <taxon>Enterococcaceae</taxon>
        <taxon>Enterococcus</taxon>
    </lineage>
</organism>
<keyword evidence="6" id="KW-0812">Transmembrane</keyword>
<comment type="caution">
    <text evidence="9">The sequence shown here is derived from an EMBL/GenBank/DDBJ whole genome shotgun (WGS) entry which is preliminary data.</text>
</comment>
<reference evidence="9 10" key="1">
    <citation type="submission" date="2020-12" db="EMBL/GenBank/DDBJ databases">
        <title>Vagococcus allomyrinae sp. nov. and Enterococcus lavae sp. nov., isolated from the larvae of Allomyrina dichotoma.</title>
        <authorList>
            <person name="Lee S.D."/>
        </authorList>
    </citation>
    <scope>NUCLEOTIDE SEQUENCE [LARGE SCALE GENOMIC DNA]</scope>
    <source>
        <strain evidence="9 10">BWM-S5</strain>
    </source>
</reference>
<evidence type="ECO:0000256" key="7">
    <source>
        <dbReference type="SAM" id="SignalP"/>
    </source>
</evidence>
<keyword evidence="4" id="KW-0572">Peptidoglycan-anchor</keyword>
<name>A0ABS4CP19_9ENTE</name>
<evidence type="ECO:0000256" key="5">
    <source>
        <dbReference type="SAM" id="MobiDB-lite"/>
    </source>
</evidence>
<evidence type="ECO:0000256" key="1">
    <source>
        <dbReference type="ARBA" id="ARBA00022512"/>
    </source>
</evidence>
<protein>
    <submittedName>
        <fullName evidence="9">LPXTG cell wall anchor domain-containing protein</fullName>
    </submittedName>
</protein>
<dbReference type="RefSeq" id="WP_209558295.1">
    <property type="nucleotide sequence ID" value="NZ_JAEDXU010000008.1"/>
</dbReference>
<keyword evidence="3 7" id="KW-0732">Signal</keyword>
<gene>
    <name evidence="9" type="ORF">I6N96_14605</name>
</gene>
<evidence type="ECO:0000256" key="4">
    <source>
        <dbReference type="ARBA" id="ARBA00023088"/>
    </source>
</evidence>
<keyword evidence="6" id="KW-0472">Membrane</keyword>
<evidence type="ECO:0000256" key="2">
    <source>
        <dbReference type="ARBA" id="ARBA00022525"/>
    </source>
</evidence>
<feature type="domain" description="Gram-positive cocci surface proteins LPxTG" evidence="8">
    <location>
        <begin position="78"/>
        <end position="119"/>
    </location>
</feature>
<dbReference type="Proteomes" id="UP000673375">
    <property type="component" value="Unassembled WGS sequence"/>
</dbReference>
<dbReference type="NCBIfam" id="TIGR01167">
    <property type="entry name" value="LPXTG_anchor"/>
    <property type="match status" value="1"/>
</dbReference>
<proteinExistence type="predicted"/>
<dbReference type="Pfam" id="PF00746">
    <property type="entry name" value="Gram_pos_anchor"/>
    <property type="match status" value="1"/>
</dbReference>
<sequence>MRKKSIALIIASFFLVLSILPSFPMDAAANGNGGAVQTNGVITFYDETSSSSTTEPTDSSTAATSEPEPSTTESSVVEKPAGGKLPSTGELVKVSLSISGVAVIAAVLFFFFLKKRKENSKREGN</sequence>
<feature type="region of interest" description="Disordered" evidence="5">
    <location>
        <begin position="46"/>
        <end position="88"/>
    </location>
</feature>
<evidence type="ECO:0000256" key="3">
    <source>
        <dbReference type="ARBA" id="ARBA00022729"/>
    </source>
</evidence>
<feature type="compositionally biased region" description="Low complexity" evidence="5">
    <location>
        <begin position="46"/>
        <end position="78"/>
    </location>
</feature>
<dbReference type="EMBL" id="JAEDXU010000008">
    <property type="protein sequence ID" value="MBP1047514.1"/>
    <property type="molecule type" value="Genomic_DNA"/>
</dbReference>
<evidence type="ECO:0000313" key="10">
    <source>
        <dbReference type="Proteomes" id="UP000673375"/>
    </source>
</evidence>
<keyword evidence="10" id="KW-1185">Reference proteome</keyword>
<feature type="transmembrane region" description="Helical" evidence="6">
    <location>
        <begin position="94"/>
        <end position="113"/>
    </location>
</feature>
<evidence type="ECO:0000313" key="9">
    <source>
        <dbReference type="EMBL" id="MBP1047514.1"/>
    </source>
</evidence>
<feature type="signal peptide" evidence="7">
    <location>
        <begin position="1"/>
        <end position="27"/>
    </location>
</feature>
<keyword evidence="1" id="KW-0134">Cell wall</keyword>
<evidence type="ECO:0000256" key="6">
    <source>
        <dbReference type="SAM" id="Phobius"/>
    </source>
</evidence>
<keyword evidence="2" id="KW-0964">Secreted</keyword>
<accession>A0ABS4CP19</accession>